<evidence type="ECO:0000256" key="15">
    <source>
        <dbReference type="ARBA" id="ARBA00042273"/>
    </source>
</evidence>
<dbReference type="GO" id="GO:0035804">
    <property type="term" value="F:structural constituent of egg coat"/>
    <property type="evidence" value="ECO:0007669"/>
    <property type="project" value="TreeGrafter"/>
</dbReference>
<feature type="domain" description="ZP" evidence="18">
    <location>
        <begin position="1056"/>
        <end position="1328"/>
    </location>
</feature>
<dbReference type="SMART" id="SM00018">
    <property type="entry name" value="PD"/>
    <property type="match status" value="5"/>
</dbReference>
<evidence type="ECO:0000256" key="4">
    <source>
        <dbReference type="ARBA" id="ARBA00022530"/>
    </source>
</evidence>
<evidence type="ECO:0000259" key="19">
    <source>
        <dbReference type="PROSITE" id="PS51448"/>
    </source>
</evidence>
<dbReference type="InterPro" id="IPR051148">
    <property type="entry name" value="Zona_Pellucida_Domain_gp"/>
</dbReference>
<feature type="domain" description="ZP" evidence="18">
    <location>
        <begin position="64"/>
        <end position="336"/>
    </location>
</feature>
<dbReference type="InterPro" id="IPR017977">
    <property type="entry name" value="ZP_dom_CS"/>
</dbReference>
<dbReference type="GO" id="GO:0005886">
    <property type="term" value="C:plasma membrane"/>
    <property type="evidence" value="ECO:0007669"/>
    <property type="project" value="UniProtKB-SubCell"/>
</dbReference>
<dbReference type="Gene3D" id="4.10.110.10">
    <property type="entry name" value="Spasmolytic Protein, domain 1"/>
    <property type="match status" value="4"/>
</dbReference>
<evidence type="ECO:0000259" key="18">
    <source>
        <dbReference type="PROSITE" id="PS51034"/>
    </source>
</evidence>
<comment type="caution">
    <text evidence="20">The sequence shown here is derived from an EMBL/GenBank/DDBJ whole genome shotgun (WGS) entry which is preliminary data.</text>
</comment>
<dbReference type="Pfam" id="PF00088">
    <property type="entry name" value="Trefoil"/>
    <property type="match status" value="5"/>
</dbReference>
<dbReference type="InterPro" id="IPR044913">
    <property type="entry name" value="P_trefoil_dom_sf"/>
</dbReference>
<dbReference type="Gene3D" id="2.60.40.3210">
    <property type="entry name" value="Zona pellucida, ZP-N domain"/>
    <property type="match status" value="6"/>
</dbReference>
<feature type="non-terminal residue" evidence="20">
    <location>
        <position position="2307"/>
    </location>
</feature>
<feature type="domain" description="P-type" evidence="19">
    <location>
        <begin position="1905"/>
        <end position="1948"/>
    </location>
</feature>
<dbReference type="Gene3D" id="2.60.40.4100">
    <property type="entry name" value="Zona pellucida, ZP-C domain"/>
    <property type="match status" value="6"/>
</dbReference>
<evidence type="ECO:0000256" key="17">
    <source>
        <dbReference type="PROSITE-ProRule" id="PRU00779"/>
    </source>
</evidence>
<dbReference type="SUPFAM" id="SSF57492">
    <property type="entry name" value="Trefoil"/>
    <property type="match status" value="5"/>
</dbReference>
<dbReference type="SMART" id="SM00241">
    <property type="entry name" value="ZP"/>
    <property type="match status" value="6"/>
</dbReference>
<feature type="non-terminal residue" evidence="20">
    <location>
        <position position="1"/>
    </location>
</feature>
<keyword evidence="11" id="KW-0278">Fertilization</keyword>
<dbReference type="PROSITE" id="PS00682">
    <property type="entry name" value="ZP_1"/>
    <property type="match status" value="6"/>
</dbReference>
<dbReference type="CDD" id="cd00111">
    <property type="entry name" value="Trefoil"/>
    <property type="match status" value="5"/>
</dbReference>
<dbReference type="Proteomes" id="UP000886611">
    <property type="component" value="Unassembled WGS sequence"/>
</dbReference>
<evidence type="ECO:0000256" key="6">
    <source>
        <dbReference type="ARBA" id="ARBA00022692"/>
    </source>
</evidence>
<keyword evidence="10" id="KW-0325">Glycoprotein</keyword>
<evidence type="ECO:0000256" key="8">
    <source>
        <dbReference type="ARBA" id="ARBA00023136"/>
    </source>
</evidence>
<feature type="domain" description="ZP" evidence="18">
    <location>
        <begin position="728"/>
        <end position="1003"/>
    </location>
</feature>
<keyword evidence="3" id="KW-0964">Secreted</keyword>
<evidence type="ECO:0000256" key="10">
    <source>
        <dbReference type="ARBA" id="ARBA00023180"/>
    </source>
</evidence>
<dbReference type="InterPro" id="IPR000519">
    <property type="entry name" value="P_trefoil_dom"/>
</dbReference>
<evidence type="ECO:0000256" key="1">
    <source>
        <dbReference type="ARBA" id="ARBA00004251"/>
    </source>
</evidence>
<evidence type="ECO:0000256" key="2">
    <source>
        <dbReference type="ARBA" id="ARBA00022475"/>
    </source>
</evidence>
<evidence type="ECO:0000256" key="3">
    <source>
        <dbReference type="ARBA" id="ARBA00022525"/>
    </source>
</evidence>
<dbReference type="InterPro" id="IPR055355">
    <property type="entry name" value="ZP-C"/>
</dbReference>
<dbReference type="PROSITE" id="PS51034">
    <property type="entry name" value="ZP_2"/>
    <property type="match status" value="6"/>
</dbReference>
<feature type="domain" description="ZP" evidence="18">
    <location>
        <begin position="399"/>
        <end position="671"/>
    </location>
</feature>
<protein>
    <recommendedName>
        <fullName evidence="14">Zona pellucida sperm-binding protein 4</fullName>
    </recommendedName>
    <alternativeName>
        <fullName evidence="16">Zona pellucida glycoprotein 4</fullName>
    </alternativeName>
    <alternativeName>
        <fullName evidence="15">Zona pellucida protein B</fullName>
    </alternativeName>
</protein>
<dbReference type="Pfam" id="PF23344">
    <property type="entry name" value="ZP-N"/>
    <property type="match status" value="6"/>
</dbReference>
<dbReference type="PANTHER" id="PTHR23343:SF31">
    <property type="entry name" value="ZONA PELLUCIDA SPERM-BINDING PROTEIN 4"/>
    <property type="match status" value="1"/>
</dbReference>
<feature type="domain" description="P-type" evidence="19">
    <location>
        <begin position="16"/>
        <end position="59"/>
    </location>
</feature>
<keyword evidence="7" id="KW-1133">Transmembrane helix</keyword>
<keyword evidence="4" id="KW-0272">Extracellular matrix</keyword>
<name>A0A8X7XEW8_POLSE</name>
<dbReference type="GO" id="GO:0032190">
    <property type="term" value="F:acrosin binding"/>
    <property type="evidence" value="ECO:0007669"/>
    <property type="project" value="TreeGrafter"/>
</dbReference>
<dbReference type="Pfam" id="PF00100">
    <property type="entry name" value="Zona_pellucida"/>
    <property type="match status" value="6"/>
</dbReference>
<feature type="domain" description="ZP" evidence="18">
    <location>
        <begin position="1953"/>
        <end position="2225"/>
    </location>
</feature>
<accession>A0A8X7XEW8</accession>
<dbReference type="GO" id="GO:0060468">
    <property type="term" value="P:prevention of polyspermy"/>
    <property type="evidence" value="ECO:0007669"/>
    <property type="project" value="TreeGrafter"/>
</dbReference>
<proteinExistence type="predicted"/>
<dbReference type="InterPro" id="IPR055356">
    <property type="entry name" value="ZP-N"/>
</dbReference>
<keyword evidence="8" id="KW-0472">Membrane</keyword>
<keyword evidence="6" id="KW-0812">Transmembrane</keyword>
<evidence type="ECO:0000313" key="21">
    <source>
        <dbReference type="Proteomes" id="UP000886611"/>
    </source>
</evidence>
<evidence type="ECO:0000256" key="16">
    <source>
        <dbReference type="ARBA" id="ARBA00042573"/>
    </source>
</evidence>
<feature type="domain" description="P-type" evidence="19">
    <location>
        <begin position="1008"/>
        <end position="1051"/>
    </location>
</feature>
<dbReference type="EMBL" id="JAATIS010001721">
    <property type="protein sequence ID" value="KAG2466059.1"/>
    <property type="molecule type" value="Genomic_DNA"/>
</dbReference>
<keyword evidence="2" id="KW-1003">Cell membrane</keyword>
<evidence type="ECO:0000256" key="11">
    <source>
        <dbReference type="ARBA" id="ARBA00023279"/>
    </source>
</evidence>
<sequence length="2307" mass="247868">MGFLTIAARRSGSVAERCTVADGEKLPCGGSSSITQAECEANNCCYDSSSSTSPCYYANDVTVQCTLDGQFVVVVSKNVTLPPLELGSLQLVDSTSVGCSPVTSLSSFVMYQFPVSTCGSTVQMAGGNVTYQNTMSAAITVRTGPEGSITRDSVYKLFFQCTYSGSQDVQVEAEVYTVAPPLPVVEQGPFDLELVIATDSSYGSYYVDADYPVTKTLRDPVAVEVHILNRTDHNLVLTLGDCWVTPGPSASSQSQWSLLVNGCPYTGDNYLTSLVTVDSTSGVEYPSHYKRFVFEMFAFVDPVAQQALAEKVFIYCVAAACYPSATDPCTQSCPARSFLSIAARRSGSVAERCTVADGEKLPCEGSSSITQADCEANNCCYDSSSSTSPCYYANDVTVQCTLDGQFVVVVSKNVTLPPLELGSLQLVDSSSVGCSPVTSLSSFVMYQFPVSTCGSTVQIAGGNVTYQNTMSAAITVRNGPEGSITRDSVYKLFFQCTYSGSQDVQVEAEVYTVAPPLPVVEQGPFDLELVIATDSSYGSYYVDTDYPVTKTLRDPVAVEVHIVNRTDPNLVLTLGDCWVTPGPSASSQPQWSLLVNGCPNTGDNYLTSLVTVDSTSGVAYPSHYKRFVFQMFAFVDPVARQALAEKIFIYCVAAACYPSAADPCTQSCPSRTRRSGSVAERCTVADGEKLPCGGSSSITQADCEANRCCYDSSSSTSPCYYANDVTVQCTLDGQFVVVVSKNVTLPPLELGSLQLVDSSSIGCSPVTSLSSFVMYQFPVSTCGSTVQMAGGNVTYQNTMSAAITVRTGPEGSITRDSVYKLFFQCTYSGSQDVQVEAEVYTVAPPLPVVEQGPFDLELVISTDSSYGSYYVDADYPVTKTLRDPVAVEVHIVNRTDPNLVLTLGDCWVTPGPSASSQPQWSLLVNGCPYTGDNYLTSLVTVDSTSGVAYPSHYKRFVFEMFAFVDPVTHQALAEKGSQYVVTIAVGSRSNVKTFTCPKPARRSGSVAERCTVADGEKLPCGGSSSITQADCEANNCCYDSSSSTSPCYYANDVTVQCTLDGQFVVVVSKNVTLPPLELGSLQLGDSSSVGCSPVTSLSSFVMYQFPVSTCGSTVQMVGGNVTYQNTMSAAITVRTGPEGSITRDSVYKLFFQCTYSGSQDVQVEAEVYTVAPPLPVVEQGPFDLELVIATDSSYGSYYVDADYPVTKTLRDPVAVEVHIVNRTDPNLVLTLGDCWVTPGPSASSQPQWSLLVNGCPNTGDNYLTSLVTVDSTSGVPYPSHYKRFVFEMFAFVDSVARQALAEKIFIYCVAAACYPSAADPCTLSCPARRSGRAADKVAQIALAKKNVLLHSGPVIFEADQVETSRLKQEVTVQCSLDGQFVVVVYENVTLPPLDVGSLQLVDSSSPSCSPVTSLSSFVMYQFPVNSSYGTYYVAADYPVTKTLKYPVAVEVHIMNRTDPKLVLTLGLLGYPRTFCFQSAPVEPSGEWILIYCGAAACYPSAADPCTQSCPVRRSGRAADKLARTASSRKNVLLNSGPVVLEADQVQTSKLEDDCNHFDSKDMDFWLMRILICITKGFSLISHALSFWSSQYVVTIAVGSRSNLKTFTCPKPVTVQCTLDGQFVVVVSENVTLPPLDLGSIQLVDSSSPSCSPVTSLSSFVMYQFPVSACGSTVQLAGGNVTYQNTMSAAITVRSGPEGSITRDSVYKLFFQCTYSGSQDVQVEAEVYTVAPPLPVVEQGPFDLELVIATDSSYGSYYVDVDYPVTKTLRDPVAVEVHIVNRTDPNLVLTLGDCWVTPGPSASSQPQWSLLVNGCPYTGDNYLTSLVTVDSTSGVAYPSHYKRFVFEMFAFVDPVARQALAEKIFIYCVAAACYPSATDPCTQSCPVRNRFAAPAVYILAINTVPERCAVADSEKFPCGGSSSITQVDCEANNCCYDLSSSTSPCYYANDVTVQCTQDGQFVVVVSENVTLPPLDLGSLQLVDSSSPSCSPVTSRSSFVMYQFPVSACGSTVQLAGGNVTYQNTMSAAITVRTGPEGSITRDSVYKLFFQCTYSGSQDVRVEAEVYTVAPPLPVVEQGPFDLELVIATDSSYGSYYVDADYPVTKTLRDPVAVEVHIVNRTDPNLVLTLGDCWVTPGPSASSQPQWSLLVNGCPYTGDNYLTSLVTVDSTSGVAYPSHYKRFVFEMFTFVDPVAWQALAEKIFIYCVAAACYPSATDPCTQSCPVRRSGRAADKLARIASSRKNVLLYSGPVVFEADQVTSSRLEQEGACSAPVTLPWMSIYGESTEQDHLQTEEQLQRQTAVTILLH</sequence>
<evidence type="ECO:0000256" key="5">
    <source>
        <dbReference type="ARBA" id="ARBA00022685"/>
    </source>
</evidence>
<keyword evidence="5" id="KW-0165">Cleavage on pair of basic residues</keyword>
<evidence type="ECO:0000256" key="12">
    <source>
        <dbReference type="ARBA" id="ARBA00024183"/>
    </source>
</evidence>
<dbReference type="GO" id="GO:0035805">
    <property type="term" value="C:egg coat"/>
    <property type="evidence" value="ECO:0007669"/>
    <property type="project" value="UniProtKB-SubCell"/>
</dbReference>
<evidence type="ECO:0000256" key="9">
    <source>
        <dbReference type="ARBA" id="ARBA00023157"/>
    </source>
</evidence>
<dbReference type="GO" id="GO:0007339">
    <property type="term" value="P:binding of sperm to zona pellucida"/>
    <property type="evidence" value="ECO:0007669"/>
    <property type="project" value="TreeGrafter"/>
</dbReference>
<comment type="function">
    <text evidence="13">Component of the zona pellucida, an extracellular matrix surrounding oocytes which mediates sperm binding, induction of the acrosome reaction and prevents post-fertilization polyspermy. The zona pellucida is composed of 3 to 4 glycoproteins, ZP1, ZP2, ZP3, and ZP4. ZP4 may act as a sperm receptor.</text>
</comment>
<evidence type="ECO:0000256" key="14">
    <source>
        <dbReference type="ARBA" id="ARBA00040238"/>
    </source>
</evidence>
<reference evidence="20 21" key="1">
    <citation type="journal article" date="2021" name="Cell">
        <title>Tracing the genetic footprints of vertebrate landing in non-teleost ray-finned fishes.</title>
        <authorList>
            <person name="Bi X."/>
            <person name="Wang K."/>
            <person name="Yang L."/>
            <person name="Pan H."/>
            <person name="Jiang H."/>
            <person name="Wei Q."/>
            <person name="Fang M."/>
            <person name="Yu H."/>
            <person name="Zhu C."/>
            <person name="Cai Y."/>
            <person name="He Y."/>
            <person name="Gan X."/>
            <person name="Zeng H."/>
            <person name="Yu D."/>
            <person name="Zhu Y."/>
            <person name="Jiang H."/>
            <person name="Qiu Q."/>
            <person name="Yang H."/>
            <person name="Zhang Y.E."/>
            <person name="Wang W."/>
            <person name="Zhu M."/>
            <person name="He S."/>
            <person name="Zhang G."/>
        </authorList>
    </citation>
    <scope>NUCLEOTIDE SEQUENCE [LARGE SCALE GENOMIC DNA]</scope>
    <source>
        <strain evidence="20">Bchr_013</strain>
    </source>
</reference>
<gene>
    <name evidence="20" type="primary">Zp4_22</name>
    <name evidence="20" type="ORF">GTO96_0017358</name>
</gene>
<comment type="caution">
    <text evidence="17">Lacks conserved residue(s) required for the propagation of feature annotation.</text>
</comment>
<keyword evidence="9" id="KW-1015">Disulfide bond</keyword>
<feature type="domain" description="P-type" evidence="19">
    <location>
        <begin position="680"/>
        <end position="723"/>
    </location>
</feature>
<dbReference type="PROSITE" id="PS51448">
    <property type="entry name" value="P_TREFOIL_2"/>
    <property type="match status" value="5"/>
</dbReference>
<comment type="subcellular location">
    <subcellularLocation>
        <location evidence="1">Cell membrane</location>
        <topology evidence="1">Single-pass type I membrane protein</topology>
    </subcellularLocation>
    <subcellularLocation>
        <location evidence="12">Zona pellucida</location>
    </subcellularLocation>
</comment>
<dbReference type="InterPro" id="IPR001507">
    <property type="entry name" value="ZP_dom"/>
</dbReference>
<evidence type="ECO:0000313" key="20">
    <source>
        <dbReference type="EMBL" id="KAG2466059.1"/>
    </source>
</evidence>
<feature type="domain" description="ZP" evidence="18">
    <location>
        <begin position="1615"/>
        <end position="1887"/>
    </location>
</feature>
<dbReference type="InterPro" id="IPR042235">
    <property type="entry name" value="ZP-C_dom"/>
</dbReference>
<dbReference type="PANTHER" id="PTHR23343">
    <property type="entry name" value="ZONA PELLUCIDA SPERM-BINDING PROTEIN"/>
    <property type="match status" value="1"/>
</dbReference>
<organism evidence="20 21">
    <name type="scientific">Polypterus senegalus</name>
    <name type="common">Senegal bichir</name>
    <dbReference type="NCBI Taxonomy" id="55291"/>
    <lineage>
        <taxon>Eukaryota</taxon>
        <taxon>Metazoa</taxon>
        <taxon>Chordata</taxon>
        <taxon>Craniata</taxon>
        <taxon>Vertebrata</taxon>
        <taxon>Euteleostomi</taxon>
        <taxon>Actinopterygii</taxon>
        <taxon>Polypteriformes</taxon>
        <taxon>Polypteridae</taxon>
        <taxon>Polypterus</taxon>
    </lineage>
</organism>
<evidence type="ECO:0000256" key="7">
    <source>
        <dbReference type="ARBA" id="ARBA00022989"/>
    </source>
</evidence>
<feature type="domain" description="P-type" evidence="19">
    <location>
        <begin position="351"/>
        <end position="394"/>
    </location>
</feature>
<evidence type="ECO:0000256" key="13">
    <source>
        <dbReference type="ARBA" id="ARBA00037545"/>
    </source>
</evidence>
<keyword evidence="21" id="KW-1185">Reference proteome</keyword>